<gene>
    <name evidence="7" type="ORF">PBV87_13470</name>
</gene>
<dbReference type="Proteomes" id="UP001169242">
    <property type="component" value="Unassembled WGS sequence"/>
</dbReference>
<dbReference type="GO" id="GO:0036376">
    <property type="term" value="P:sodium ion export across plasma membrane"/>
    <property type="evidence" value="ECO:0007669"/>
    <property type="project" value="InterPro"/>
</dbReference>
<organism evidence="7 8">
    <name type="scientific">Holtiella tumoricola</name>
    <dbReference type="NCBI Taxonomy" id="3018743"/>
    <lineage>
        <taxon>Bacteria</taxon>
        <taxon>Bacillati</taxon>
        <taxon>Bacillota</taxon>
        <taxon>Clostridia</taxon>
        <taxon>Lachnospirales</taxon>
        <taxon>Cellulosilyticaceae</taxon>
        <taxon>Holtiella</taxon>
    </lineage>
</organism>
<evidence type="ECO:0000256" key="5">
    <source>
        <dbReference type="ARBA" id="ARBA00023136"/>
    </source>
</evidence>
<evidence type="ECO:0000313" key="7">
    <source>
        <dbReference type="EMBL" id="MDA3732497.1"/>
    </source>
</evidence>
<evidence type="ECO:0000256" key="4">
    <source>
        <dbReference type="ARBA" id="ARBA00022989"/>
    </source>
</evidence>
<name>A0AA42J1F6_9FIRM</name>
<dbReference type="Pfam" id="PF04277">
    <property type="entry name" value="OAD_gamma"/>
    <property type="match status" value="1"/>
</dbReference>
<evidence type="ECO:0000256" key="2">
    <source>
        <dbReference type="ARBA" id="ARBA00022475"/>
    </source>
</evidence>
<dbReference type="InterPro" id="IPR005899">
    <property type="entry name" value="Na_pump_deCOase"/>
</dbReference>
<sequence>MEFSLNFGAMVDGLSVFLIGVSMVFVVLLILIALIKVTGMIVATIESKKDTNKEVAVTVVQEEVLVVEAVDETSELELVAVITAAIAASLGTTADQLQVRSLRQINRHRA</sequence>
<keyword evidence="5 6" id="KW-0472">Membrane</keyword>
<dbReference type="RefSeq" id="WP_271012612.1">
    <property type="nucleotide sequence ID" value="NZ_JAQIFT010000048.1"/>
</dbReference>
<accession>A0AA42J1F6</accession>
<dbReference type="GO" id="GO:0015081">
    <property type="term" value="F:sodium ion transmembrane transporter activity"/>
    <property type="evidence" value="ECO:0007669"/>
    <property type="project" value="InterPro"/>
</dbReference>
<protein>
    <submittedName>
        <fullName evidence="7">OadG family protein</fullName>
    </submittedName>
</protein>
<proteinExistence type="predicted"/>
<feature type="transmembrane region" description="Helical" evidence="6">
    <location>
        <begin position="14"/>
        <end position="35"/>
    </location>
</feature>
<dbReference type="GO" id="GO:0005886">
    <property type="term" value="C:plasma membrane"/>
    <property type="evidence" value="ECO:0007669"/>
    <property type="project" value="UniProtKB-SubCell"/>
</dbReference>
<keyword evidence="3 6" id="KW-0812">Transmembrane</keyword>
<keyword evidence="2" id="KW-1003">Cell membrane</keyword>
<dbReference type="NCBIfam" id="TIGR01195">
    <property type="entry name" value="oadG_fam"/>
    <property type="match status" value="1"/>
</dbReference>
<evidence type="ECO:0000256" key="6">
    <source>
        <dbReference type="SAM" id="Phobius"/>
    </source>
</evidence>
<keyword evidence="8" id="KW-1185">Reference proteome</keyword>
<dbReference type="EMBL" id="JAQIFT010000048">
    <property type="protein sequence ID" value="MDA3732497.1"/>
    <property type="molecule type" value="Genomic_DNA"/>
</dbReference>
<comment type="caution">
    <text evidence="7">The sequence shown here is derived from an EMBL/GenBank/DDBJ whole genome shotgun (WGS) entry which is preliminary data.</text>
</comment>
<evidence type="ECO:0000256" key="1">
    <source>
        <dbReference type="ARBA" id="ARBA00004236"/>
    </source>
</evidence>
<evidence type="ECO:0000256" key="3">
    <source>
        <dbReference type="ARBA" id="ARBA00022692"/>
    </source>
</evidence>
<keyword evidence="4 6" id="KW-1133">Transmembrane helix</keyword>
<evidence type="ECO:0000313" key="8">
    <source>
        <dbReference type="Proteomes" id="UP001169242"/>
    </source>
</evidence>
<dbReference type="AlphaFoldDB" id="A0AA42J1F6"/>
<reference evidence="7" key="1">
    <citation type="journal article" date="2023" name="Int. J. Syst. Evol. Microbiol.">
        <title>&lt;i&gt;Holtiella tumoricola&lt;/i&gt; gen. nov. sp. nov., isolated from a human clinical sample.</title>
        <authorList>
            <person name="Allen-Vercoe E."/>
            <person name="Daigneault M.C."/>
            <person name="Vancuren S.J."/>
            <person name="Cochrane K."/>
            <person name="O'Neal L.L."/>
            <person name="Sankaranarayanan K."/>
            <person name="Lawson P.A."/>
        </authorList>
    </citation>
    <scope>NUCLEOTIDE SEQUENCE</scope>
    <source>
        <strain evidence="7">CC70A</strain>
    </source>
</reference>
<comment type="subcellular location">
    <subcellularLocation>
        <location evidence="1">Cell membrane</location>
    </subcellularLocation>
</comment>